<comment type="caution">
    <text evidence="7">The sequence shown here is derived from an EMBL/GenBank/DDBJ whole genome shotgun (WGS) entry which is preliminary data.</text>
</comment>
<keyword evidence="7" id="KW-0808">Transferase</keyword>
<dbReference type="InterPro" id="IPR012001">
    <property type="entry name" value="Thiamin_PyroP_enz_TPP-bd_dom"/>
</dbReference>
<keyword evidence="8" id="KW-1185">Reference proteome</keyword>
<dbReference type="GO" id="GO:0000287">
    <property type="term" value="F:magnesium ion binding"/>
    <property type="evidence" value="ECO:0007669"/>
    <property type="project" value="InterPro"/>
</dbReference>
<dbReference type="Gene3D" id="3.40.50.970">
    <property type="match status" value="2"/>
</dbReference>
<feature type="domain" description="Thiamine pyrophosphate enzyme central" evidence="4">
    <location>
        <begin position="192"/>
        <end position="319"/>
    </location>
</feature>
<evidence type="ECO:0000259" key="6">
    <source>
        <dbReference type="Pfam" id="PF02776"/>
    </source>
</evidence>
<dbReference type="EMBL" id="JACHIN010000011">
    <property type="protein sequence ID" value="MBB5081827.1"/>
    <property type="molecule type" value="Genomic_DNA"/>
</dbReference>
<name>A0A7W8A8Z1_9ACTN</name>
<evidence type="ECO:0000259" key="5">
    <source>
        <dbReference type="Pfam" id="PF02775"/>
    </source>
</evidence>
<dbReference type="InterPro" id="IPR045229">
    <property type="entry name" value="TPP_enz"/>
</dbReference>
<dbReference type="EC" id="2.2.1.6" evidence="7"/>
<dbReference type="InterPro" id="IPR029061">
    <property type="entry name" value="THDP-binding"/>
</dbReference>
<dbReference type="CDD" id="cd07035">
    <property type="entry name" value="TPP_PYR_POX_like"/>
    <property type="match status" value="1"/>
</dbReference>
<evidence type="ECO:0000259" key="4">
    <source>
        <dbReference type="Pfam" id="PF00205"/>
    </source>
</evidence>
<sequence length="519" mass="53196">MTAISGGESLVRALALHGVDVVFGIPGTHNLEIYRHLPAYGVRHVLTRHEQGAGYAADGYARVSGRPGVALVTSGPATLNAAAAIGQAYSDSVPVLLLSPGMPSGHVAGSGYLHETRDQSRALDSVAAYSHRVGGVAEIPAAVASAFAAMTGGRPRPVHLEIPLDLLDTRAVVADVSPVLPPVRVPGAAELSEAARLLAGAARPLVIAGGGARGAAVRELAERLGAPVVTSANGKGVLSEDHPLALGAGLHLPAVRDLAAWADVVLVVGCELAPSDLWNGPLEFTGAVVRVDVDPAQIVTNAVPDVALAGDAPVTLDRLIRLLGDGMAVPHEEVARWRVLKDGQGRAEGARWEWIVRALNSGLGPEAVVAGDSAMVCYYGALTGLRARFLYPTGYGTLGYGLPAAIGAAVAAPGREVAALMGDGGVMFTVAELAAAVQLGLPLPVVVVDNGGYGEIRAEMAARDDPRQAVDLPSPDFALLARALGARGLRADDETTLTSALKEALTADRPTLIHVKESP</sequence>
<dbReference type="InterPro" id="IPR011766">
    <property type="entry name" value="TPP_enzyme_TPP-bd"/>
</dbReference>
<dbReference type="GO" id="GO:0050660">
    <property type="term" value="F:flavin adenine dinucleotide binding"/>
    <property type="evidence" value="ECO:0007669"/>
    <property type="project" value="TreeGrafter"/>
</dbReference>
<dbReference type="Pfam" id="PF02775">
    <property type="entry name" value="TPP_enzyme_C"/>
    <property type="match status" value="1"/>
</dbReference>
<dbReference type="CDD" id="cd00568">
    <property type="entry name" value="TPP_enzymes"/>
    <property type="match status" value="1"/>
</dbReference>
<evidence type="ECO:0000313" key="8">
    <source>
        <dbReference type="Proteomes" id="UP000568380"/>
    </source>
</evidence>
<dbReference type="PANTHER" id="PTHR18968">
    <property type="entry name" value="THIAMINE PYROPHOSPHATE ENZYMES"/>
    <property type="match status" value="1"/>
</dbReference>
<dbReference type="SUPFAM" id="SSF52518">
    <property type="entry name" value="Thiamin diphosphate-binding fold (THDP-binding)"/>
    <property type="match status" value="2"/>
</dbReference>
<dbReference type="Gene3D" id="3.40.50.1220">
    <property type="entry name" value="TPP-binding domain"/>
    <property type="match status" value="1"/>
</dbReference>
<dbReference type="NCBIfam" id="NF005712">
    <property type="entry name" value="PRK07524.1"/>
    <property type="match status" value="1"/>
</dbReference>
<dbReference type="GO" id="GO:0003984">
    <property type="term" value="F:acetolactate synthase activity"/>
    <property type="evidence" value="ECO:0007669"/>
    <property type="project" value="UniProtKB-EC"/>
</dbReference>
<dbReference type="GO" id="GO:0009099">
    <property type="term" value="P:L-valine biosynthetic process"/>
    <property type="evidence" value="ECO:0007669"/>
    <property type="project" value="TreeGrafter"/>
</dbReference>
<dbReference type="Pfam" id="PF00205">
    <property type="entry name" value="TPP_enzyme_M"/>
    <property type="match status" value="1"/>
</dbReference>
<evidence type="ECO:0000256" key="1">
    <source>
        <dbReference type="ARBA" id="ARBA00007812"/>
    </source>
</evidence>
<organism evidence="7 8">
    <name type="scientific">Nonomuraea endophytica</name>
    <dbReference type="NCBI Taxonomy" id="714136"/>
    <lineage>
        <taxon>Bacteria</taxon>
        <taxon>Bacillati</taxon>
        <taxon>Actinomycetota</taxon>
        <taxon>Actinomycetes</taxon>
        <taxon>Streptosporangiales</taxon>
        <taxon>Streptosporangiaceae</taxon>
        <taxon>Nonomuraea</taxon>
    </lineage>
</organism>
<keyword evidence="2 3" id="KW-0786">Thiamine pyrophosphate</keyword>
<accession>A0A7W8A8Z1</accession>
<dbReference type="SUPFAM" id="SSF52467">
    <property type="entry name" value="DHS-like NAD/FAD-binding domain"/>
    <property type="match status" value="1"/>
</dbReference>
<reference evidence="7 8" key="1">
    <citation type="submission" date="2020-08" db="EMBL/GenBank/DDBJ databases">
        <title>Genomic Encyclopedia of Type Strains, Phase IV (KMG-IV): sequencing the most valuable type-strain genomes for metagenomic binning, comparative biology and taxonomic classification.</title>
        <authorList>
            <person name="Goeker M."/>
        </authorList>
    </citation>
    <scope>NUCLEOTIDE SEQUENCE [LARGE SCALE GENOMIC DNA]</scope>
    <source>
        <strain evidence="7 8">DSM 45385</strain>
    </source>
</reference>
<dbReference type="AlphaFoldDB" id="A0A7W8A8Z1"/>
<proteinExistence type="inferred from homology"/>
<dbReference type="PANTHER" id="PTHR18968:SF13">
    <property type="entry name" value="ACETOLACTATE SYNTHASE CATALYTIC SUBUNIT, MITOCHONDRIAL"/>
    <property type="match status" value="1"/>
</dbReference>
<dbReference type="GO" id="GO:0030976">
    <property type="term" value="F:thiamine pyrophosphate binding"/>
    <property type="evidence" value="ECO:0007669"/>
    <property type="project" value="InterPro"/>
</dbReference>
<feature type="domain" description="Thiamine pyrophosphate enzyme N-terminal TPP-binding" evidence="6">
    <location>
        <begin position="5"/>
        <end position="120"/>
    </location>
</feature>
<evidence type="ECO:0000256" key="3">
    <source>
        <dbReference type="RuleBase" id="RU362132"/>
    </source>
</evidence>
<dbReference type="Pfam" id="PF02776">
    <property type="entry name" value="TPP_enzyme_N"/>
    <property type="match status" value="1"/>
</dbReference>
<dbReference type="GO" id="GO:0009097">
    <property type="term" value="P:isoleucine biosynthetic process"/>
    <property type="evidence" value="ECO:0007669"/>
    <property type="project" value="TreeGrafter"/>
</dbReference>
<comment type="similarity">
    <text evidence="1 3">Belongs to the TPP enzyme family.</text>
</comment>
<feature type="domain" description="Thiamine pyrophosphate enzyme TPP-binding" evidence="5">
    <location>
        <begin position="386"/>
        <end position="515"/>
    </location>
</feature>
<protein>
    <submittedName>
        <fullName evidence="7">Acetolactate synthase-1/2/3 large subunit</fullName>
        <ecNumber evidence="7">2.2.1.6</ecNumber>
    </submittedName>
</protein>
<evidence type="ECO:0000256" key="2">
    <source>
        <dbReference type="ARBA" id="ARBA00023052"/>
    </source>
</evidence>
<evidence type="ECO:0000313" key="7">
    <source>
        <dbReference type="EMBL" id="MBB5081827.1"/>
    </source>
</evidence>
<gene>
    <name evidence="7" type="ORF">HNR40_007322</name>
</gene>
<dbReference type="InterPro" id="IPR029035">
    <property type="entry name" value="DHS-like_NAD/FAD-binding_dom"/>
</dbReference>
<dbReference type="GO" id="GO:0005948">
    <property type="term" value="C:acetolactate synthase complex"/>
    <property type="evidence" value="ECO:0007669"/>
    <property type="project" value="TreeGrafter"/>
</dbReference>
<dbReference type="InterPro" id="IPR012000">
    <property type="entry name" value="Thiamin_PyroP_enz_cen_dom"/>
</dbReference>
<dbReference type="Proteomes" id="UP000568380">
    <property type="component" value="Unassembled WGS sequence"/>
</dbReference>
<dbReference type="RefSeq" id="WP_184969479.1">
    <property type="nucleotide sequence ID" value="NZ_JACHIN010000011.1"/>
</dbReference>